<evidence type="ECO:0000259" key="5">
    <source>
        <dbReference type="SMART" id="SM00479"/>
    </source>
</evidence>
<name>A0ABP0XAB3_9BRYO</name>
<keyword evidence="3" id="KW-0269">Exonuclease</keyword>
<proteinExistence type="predicted"/>
<protein>
    <recommendedName>
        <fullName evidence="5">Exonuclease domain-containing protein</fullName>
    </recommendedName>
</protein>
<dbReference type="CDD" id="cd06145">
    <property type="entry name" value="REX1_like"/>
    <property type="match status" value="1"/>
</dbReference>
<dbReference type="SUPFAM" id="SSF53098">
    <property type="entry name" value="Ribonuclease H-like"/>
    <property type="match status" value="1"/>
</dbReference>
<reference evidence="6" key="1">
    <citation type="submission" date="2024-02" db="EMBL/GenBank/DDBJ databases">
        <authorList>
            <consortium name="ELIXIR-Norway"/>
            <consortium name="Elixir Norway"/>
        </authorList>
    </citation>
    <scope>NUCLEOTIDE SEQUENCE</scope>
</reference>
<dbReference type="SMART" id="SM00479">
    <property type="entry name" value="EXOIII"/>
    <property type="match status" value="1"/>
</dbReference>
<feature type="compositionally biased region" description="Polar residues" evidence="4">
    <location>
        <begin position="145"/>
        <end position="154"/>
    </location>
</feature>
<dbReference type="Pfam" id="PF00929">
    <property type="entry name" value="RNase_T"/>
    <property type="match status" value="1"/>
</dbReference>
<evidence type="ECO:0000256" key="4">
    <source>
        <dbReference type="SAM" id="MobiDB-lite"/>
    </source>
</evidence>
<evidence type="ECO:0000256" key="1">
    <source>
        <dbReference type="ARBA" id="ARBA00022722"/>
    </source>
</evidence>
<accession>A0ABP0XAB3</accession>
<evidence type="ECO:0000313" key="6">
    <source>
        <dbReference type="EMBL" id="CAK9276064.1"/>
    </source>
</evidence>
<dbReference type="EMBL" id="OZ020102">
    <property type="protein sequence ID" value="CAK9276064.1"/>
    <property type="molecule type" value="Genomic_DNA"/>
</dbReference>
<dbReference type="PANTHER" id="PTHR12801:SF157">
    <property type="entry name" value="SMALL RNA DEGRADING NUCLEASE 5"/>
    <property type="match status" value="1"/>
</dbReference>
<dbReference type="InterPro" id="IPR036397">
    <property type="entry name" value="RNaseH_sf"/>
</dbReference>
<feature type="region of interest" description="Disordered" evidence="4">
    <location>
        <begin position="141"/>
        <end position="170"/>
    </location>
</feature>
<organism evidence="6 7">
    <name type="scientific">Sphagnum jensenii</name>
    <dbReference type="NCBI Taxonomy" id="128206"/>
    <lineage>
        <taxon>Eukaryota</taxon>
        <taxon>Viridiplantae</taxon>
        <taxon>Streptophyta</taxon>
        <taxon>Embryophyta</taxon>
        <taxon>Bryophyta</taxon>
        <taxon>Sphagnophytina</taxon>
        <taxon>Sphagnopsida</taxon>
        <taxon>Sphagnales</taxon>
        <taxon>Sphagnaceae</taxon>
        <taxon>Sphagnum</taxon>
    </lineage>
</organism>
<evidence type="ECO:0000256" key="2">
    <source>
        <dbReference type="ARBA" id="ARBA00022801"/>
    </source>
</evidence>
<keyword evidence="7" id="KW-1185">Reference proteome</keyword>
<dbReference type="PANTHER" id="PTHR12801">
    <property type="entry name" value="RNA EXONUCLEASE REXO1 / RECO3 FAMILY MEMBER-RELATED"/>
    <property type="match status" value="1"/>
</dbReference>
<dbReference type="InterPro" id="IPR012337">
    <property type="entry name" value="RNaseH-like_sf"/>
</dbReference>
<dbReference type="InterPro" id="IPR034922">
    <property type="entry name" value="REX1-like_exo"/>
</dbReference>
<keyword evidence="2" id="KW-0378">Hydrolase</keyword>
<dbReference type="InterPro" id="IPR013520">
    <property type="entry name" value="Ribonucl_H"/>
</dbReference>
<feature type="domain" description="Exonuclease" evidence="5">
    <location>
        <begin position="225"/>
        <end position="385"/>
    </location>
</feature>
<keyword evidence="1" id="KW-0540">Nuclease</keyword>
<sequence>MPVSGQGKNRRSEKKKKLLVLQGKGSKNDYFDVYGPESRVEVCLQPPKPNSRLSVQDLQNLVQWILADGCNPKWIFVKNKPLVTKVVMLHIPGLDAALYMAHQGSFRSLSECCGVPRAVAAAVGPLATTAQTLEAIFSCRKTPPGKTQTGASQNRVKRRKGSNGDSLWNDSKSGAFPASYYTLTERQMHENGYPKPEIAEISSTKQNTLGFVRTRSAAVTSKPWEMVAIDCEMCCTSEGLELTRVSMVDPLGNVILDKLVKPKNAITNYNTQFSGITADMLQDVTTTLEDVREEILMVVSADMILVGHSVENDLLALKIYHPLVIDTALLYQHPERGSSYKPALRALTSRFLRRRIQENRNGHDSIEDARAAMDLTLLKIKNGPAFGRRMKPYCENLIQVLSNHERSCTLIGNRTMLHHYAVGSCNAVLANSDNDVLARAEKEVRKASVDFLWLQFSELQSYYEGEAQNLKAMALHVAEMASLLTCNKGAETSTKIKPCLSQDLQTVLTQLDDRIRRLHEALPLNSLMITFSGHGDTPGVRWLQELKWKSLQLPKRASSERWTPHNDAVLEEYAAQAETTLAFVCTKT</sequence>
<dbReference type="Gene3D" id="3.30.420.10">
    <property type="entry name" value="Ribonuclease H-like superfamily/Ribonuclease H"/>
    <property type="match status" value="1"/>
</dbReference>
<gene>
    <name evidence="6" type="ORF">CSSPJE1EN1_LOCUS21542</name>
</gene>
<dbReference type="InterPro" id="IPR047021">
    <property type="entry name" value="REXO1/3/4-like"/>
</dbReference>
<evidence type="ECO:0000313" key="7">
    <source>
        <dbReference type="Proteomes" id="UP001497444"/>
    </source>
</evidence>
<evidence type="ECO:0000256" key="3">
    <source>
        <dbReference type="ARBA" id="ARBA00022839"/>
    </source>
</evidence>
<dbReference type="Proteomes" id="UP001497444">
    <property type="component" value="Chromosome 7"/>
</dbReference>